<dbReference type="Gene3D" id="3.30.200.20">
    <property type="entry name" value="Phosphorylase Kinase, domain 1"/>
    <property type="match status" value="1"/>
</dbReference>
<accession>A0A1H6A3P4</accession>
<proteinExistence type="predicted"/>
<name>A0A1H6A3P4_9ACTN</name>
<feature type="compositionally biased region" description="Acidic residues" evidence="10">
    <location>
        <begin position="424"/>
        <end position="443"/>
    </location>
</feature>
<evidence type="ECO:0000256" key="6">
    <source>
        <dbReference type="ARBA" id="ARBA00022840"/>
    </source>
</evidence>
<dbReference type="GO" id="GO:0004674">
    <property type="term" value="F:protein serine/threonine kinase activity"/>
    <property type="evidence" value="ECO:0007669"/>
    <property type="project" value="UniProtKB-KW"/>
</dbReference>
<sequence>MVDPNETAAGTGASEAAGPWGPGGVVGDGRYRLTGRLGRGGMAEVFAAEDVRLGRIVAVKLLRTDLAEDQVARARFTREAQSVAGLNHHAVVAVYDSGEDVTPGGTVPYIVMELVEGHTIKDLLTGPTPPPVDQALLIVSGVLDALAYSHQHGIVHRDIKPANVIITTTGAVKVMDFGIARALHGAASTMTQTGMVMGTPQYLSPEQALGKTVDHRSDLYATGCLLYELLALRPPFVGETPLSVVYQHVQDEPRVPSQVSDRVPPELDGLVLRSLAKQPDDRFQNAEEMRALVGYAHHALTQQGGWTGGMWNTGAVPTAMPPANRTAPTVVAQGGQSGHTAEIGPLLGGISGVGGNDDVHGYGEKPPSGGSSWLKPVLFVIAAVLAIALGVYLATHSGGSNGGHTDDHTTPPASTQSTGQPTDETSDQPTDDSSDQPSDDSSDTDTPTDTPTTAPSTTTATTPPTTAPTTTATHTTKPPPTTTPPTKPTTPPPTTPDGGDQGSTDGSTGGPVSLG</sequence>
<dbReference type="InterPro" id="IPR008271">
    <property type="entry name" value="Ser/Thr_kinase_AS"/>
</dbReference>
<feature type="compositionally biased region" description="Low complexity" evidence="10">
    <location>
        <begin position="1"/>
        <end position="19"/>
    </location>
</feature>
<feature type="region of interest" description="Disordered" evidence="10">
    <location>
        <begin position="1"/>
        <end position="21"/>
    </location>
</feature>
<dbReference type="InterPro" id="IPR000719">
    <property type="entry name" value="Prot_kinase_dom"/>
</dbReference>
<feature type="compositionally biased region" description="Low complexity" evidence="10">
    <location>
        <begin position="444"/>
        <end position="476"/>
    </location>
</feature>
<dbReference type="Gene3D" id="1.10.510.10">
    <property type="entry name" value="Transferase(Phosphotransferase) domain 1"/>
    <property type="match status" value="1"/>
</dbReference>
<keyword evidence="13" id="KW-1185">Reference proteome</keyword>
<dbReference type="EC" id="2.7.11.1" evidence="1"/>
<evidence type="ECO:0000256" key="9">
    <source>
        <dbReference type="PROSITE-ProRule" id="PRU10141"/>
    </source>
</evidence>
<reference evidence="12 13" key="1">
    <citation type="submission" date="2016-10" db="EMBL/GenBank/DDBJ databases">
        <authorList>
            <person name="de Groot N.N."/>
        </authorList>
    </citation>
    <scope>NUCLEOTIDE SEQUENCE [LARGE SCALE GENOMIC DNA]</scope>
    <source>
        <strain evidence="12 13">CGMCC 4.2023</strain>
    </source>
</reference>
<feature type="compositionally biased region" description="Low complexity" evidence="10">
    <location>
        <begin position="496"/>
        <end position="506"/>
    </location>
</feature>
<evidence type="ECO:0000256" key="4">
    <source>
        <dbReference type="ARBA" id="ARBA00022741"/>
    </source>
</evidence>
<dbReference type="PANTHER" id="PTHR43289">
    <property type="entry name" value="MITOGEN-ACTIVATED PROTEIN KINASE KINASE KINASE 20-RELATED"/>
    <property type="match status" value="1"/>
</dbReference>
<dbReference type="GO" id="GO:0005524">
    <property type="term" value="F:ATP binding"/>
    <property type="evidence" value="ECO:0007669"/>
    <property type="project" value="UniProtKB-UniRule"/>
</dbReference>
<dbReference type="Proteomes" id="UP000236754">
    <property type="component" value="Unassembled WGS sequence"/>
</dbReference>
<evidence type="ECO:0000313" key="13">
    <source>
        <dbReference type="Proteomes" id="UP000236754"/>
    </source>
</evidence>
<dbReference type="PANTHER" id="PTHR43289:SF6">
    <property type="entry name" value="SERINE_THREONINE-PROTEIN KINASE NEKL-3"/>
    <property type="match status" value="1"/>
</dbReference>
<evidence type="ECO:0000256" key="8">
    <source>
        <dbReference type="ARBA" id="ARBA00048679"/>
    </source>
</evidence>
<keyword evidence="5 12" id="KW-0418">Kinase</keyword>
<dbReference type="PROSITE" id="PS00108">
    <property type="entry name" value="PROTEIN_KINASE_ST"/>
    <property type="match status" value="1"/>
</dbReference>
<comment type="catalytic activity">
    <reaction evidence="7">
        <text>L-threonyl-[protein] + ATP = O-phospho-L-threonyl-[protein] + ADP + H(+)</text>
        <dbReference type="Rhea" id="RHEA:46608"/>
        <dbReference type="Rhea" id="RHEA-COMP:11060"/>
        <dbReference type="Rhea" id="RHEA-COMP:11605"/>
        <dbReference type="ChEBI" id="CHEBI:15378"/>
        <dbReference type="ChEBI" id="CHEBI:30013"/>
        <dbReference type="ChEBI" id="CHEBI:30616"/>
        <dbReference type="ChEBI" id="CHEBI:61977"/>
        <dbReference type="ChEBI" id="CHEBI:456216"/>
        <dbReference type="EC" id="2.7.11.1"/>
    </reaction>
</comment>
<feature type="binding site" evidence="9">
    <location>
        <position position="60"/>
    </location>
    <ligand>
        <name>ATP</name>
        <dbReference type="ChEBI" id="CHEBI:30616"/>
    </ligand>
</feature>
<dbReference type="FunFam" id="3.30.200.20:FF:000035">
    <property type="entry name" value="Serine/threonine protein kinase Stk1"/>
    <property type="match status" value="1"/>
</dbReference>
<feature type="region of interest" description="Disordered" evidence="10">
    <location>
        <begin position="400"/>
        <end position="515"/>
    </location>
</feature>
<dbReference type="EMBL" id="FNVU01000005">
    <property type="protein sequence ID" value="SEG42844.1"/>
    <property type="molecule type" value="Genomic_DNA"/>
</dbReference>
<dbReference type="Pfam" id="PF00069">
    <property type="entry name" value="Pkinase"/>
    <property type="match status" value="1"/>
</dbReference>
<keyword evidence="3" id="KW-0808">Transferase</keyword>
<dbReference type="SMART" id="SM00220">
    <property type="entry name" value="S_TKc"/>
    <property type="match status" value="1"/>
</dbReference>
<gene>
    <name evidence="12" type="ORF">SAMN05216223_105126</name>
</gene>
<keyword evidence="2 12" id="KW-0723">Serine/threonine-protein kinase</keyword>
<evidence type="ECO:0000313" key="12">
    <source>
        <dbReference type="EMBL" id="SEG42844.1"/>
    </source>
</evidence>
<dbReference type="PROSITE" id="PS50011">
    <property type="entry name" value="PROTEIN_KINASE_DOM"/>
    <property type="match status" value="1"/>
</dbReference>
<evidence type="ECO:0000256" key="7">
    <source>
        <dbReference type="ARBA" id="ARBA00047899"/>
    </source>
</evidence>
<evidence type="ECO:0000256" key="1">
    <source>
        <dbReference type="ARBA" id="ARBA00012513"/>
    </source>
</evidence>
<dbReference type="FunFam" id="1.10.510.10:FF:000021">
    <property type="entry name" value="Serine/threonine protein kinase"/>
    <property type="match status" value="1"/>
</dbReference>
<dbReference type="PROSITE" id="PS00107">
    <property type="entry name" value="PROTEIN_KINASE_ATP"/>
    <property type="match status" value="1"/>
</dbReference>
<keyword evidence="4 9" id="KW-0547">Nucleotide-binding</keyword>
<dbReference type="CDD" id="cd14014">
    <property type="entry name" value="STKc_PknB_like"/>
    <property type="match status" value="1"/>
</dbReference>
<feature type="compositionally biased region" description="Pro residues" evidence="10">
    <location>
        <begin position="477"/>
        <end position="495"/>
    </location>
</feature>
<dbReference type="InterPro" id="IPR017441">
    <property type="entry name" value="Protein_kinase_ATP_BS"/>
</dbReference>
<evidence type="ECO:0000256" key="5">
    <source>
        <dbReference type="ARBA" id="ARBA00022777"/>
    </source>
</evidence>
<evidence type="ECO:0000256" key="2">
    <source>
        <dbReference type="ARBA" id="ARBA00022527"/>
    </source>
</evidence>
<keyword evidence="6 9" id="KW-0067">ATP-binding</keyword>
<evidence type="ECO:0000256" key="10">
    <source>
        <dbReference type="SAM" id="MobiDB-lite"/>
    </source>
</evidence>
<dbReference type="SUPFAM" id="SSF56112">
    <property type="entry name" value="Protein kinase-like (PK-like)"/>
    <property type="match status" value="1"/>
</dbReference>
<organism evidence="12 13">
    <name type="scientific">Actinacidiphila yanglinensis</name>
    <dbReference type="NCBI Taxonomy" id="310779"/>
    <lineage>
        <taxon>Bacteria</taxon>
        <taxon>Bacillati</taxon>
        <taxon>Actinomycetota</taxon>
        <taxon>Actinomycetes</taxon>
        <taxon>Kitasatosporales</taxon>
        <taxon>Streptomycetaceae</taxon>
        <taxon>Actinacidiphila</taxon>
    </lineage>
</organism>
<comment type="catalytic activity">
    <reaction evidence="8">
        <text>L-seryl-[protein] + ATP = O-phospho-L-seryl-[protein] + ADP + H(+)</text>
        <dbReference type="Rhea" id="RHEA:17989"/>
        <dbReference type="Rhea" id="RHEA-COMP:9863"/>
        <dbReference type="Rhea" id="RHEA-COMP:11604"/>
        <dbReference type="ChEBI" id="CHEBI:15378"/>
        <dbReference type="ChEBI" id="CHEBI:29999"/>
        <dbReference type="ChEBI" id="CHEBI:30616"/>
        <dbReference type="ChEBI" id="CHEBI:83421"/>
        <dbReference type="ChEBI" id="CHEBI:456216"/>
        <dbReference type="EC" id="2.7.11.1"/>
    </reaction>
</comment>
<dbReference type="InterPro" id="IPR011009">
    <property type="entry name" value="Kinase-like_dom_sf"/>
</dbReference>
<evidence type="ECO:0000259" key="11">
    <source>
        <dbReference type="PROSITE" id="PS50011"/>
    </source>
</evidence>
<protein>
    <recommendedName>
        <fullName evidence="1">non-specific serine/threonine protein kinase</fullName>
        <ecNumber evidence="1">2.7.11.1</ecNumber>
    </recommendedName>
</protein>
<dbReference type="AlphaFoldDB" id="A0A1H6A3P4"/>
<dbReference type="GO" id="GO:0045717">
    <property type="term" value="P:negative regulation of fatty acid biosynthetic process"/>
    <property type="evidence" value="ECO:0007669"/>
    <property type="project" value="UniProtKB-ARBA"/>
</dbReference>
<feature type="domain" description="Protein kinase" evidence="11">
    <location>
        <begin position="31"/>
        <end position="300"/>
    </location>
</feature>
<evidence type="ECO:0000256" key="3">
    <source>
        <dbReference type="ARBA" id="ARBA00022679"/>
    </source>
</evidence>